<evidence type="ECO:0000313" key="7">
    <source>
        <dbReference type="EMBL" id="KZM94034.1"/>
    </source>
</evidence>
<dbReference type="EMBL" id="LNRQ01000005">
    <property type="protein sequence ID" value="KZM94034.1"/>
    <property type="molecule type" value="Genomic_DNA"/>
</dbReference>
<dbReference type="InterPro" id="IPR003340">
    <property type="entry name" value="B3_DNA-bd"/>
</dbReference>
<gene>
    <name evidence="7" type="ORF">DCAR_017279</name>
    <name evidence="8" type="ORF">DCAR_0519760</name>
</gene>
<dbReference type="Proteomes" id="UP000077755">
    <property type="component" value="Chromosome 5"/>
</dbReference>
<keyword evidence="5" id="KW-0539">Nucleus</keyword>
<reference evidence="7" key="1">
    <citation type="journal article" date="2016" name="Nat. Genet.">
        <title>A high-quality carrot genome assembly provides new insights into carotenoid accumulation and asterid genome evolution.</title>
        <authorList>
            <person name="Iorizzo M."/>
            <person name="Ellison S."/>
            <person name="Senalik D."/>
            <person name="Zeng P."/>
            <person name="Satapoomin P."/>
            <person name="Huang J."/>
            <person name="Bowman M."/>
            <person name="Iovene M."/>
            <person name="Sanseverino W."/>
            <person name="Cavagnaro P."/>
            <person name="Yildiz M."/>
            <person name="Macko-Podgorni A."/>
            <person name="Moranska E."/>
            <person name="Grzebelus E."/>
            <person name="Grzebelus D."/>
            <person name="Ashrafi H."/>
            <person name="Zheng Z."/>
            <person name="Cheng S."/>
            <person name="Spooner D."/>
            <person name="Van Deynze A."/>
            <person name="Simon P."/>
        </authorList>
    </citation>
    <scope>NUCLEOTIDE SEQUENCE [LARGE SCALE GENOMIC DNA]</scope>
    <source>
        <tissue evidence="7">Leaf</tissue>
    </source>
</reference>
<evidence type="ECO:0000259" key="6">
    <source>
        <dbReference type="SMART" id="SM01019"/>
    </source>
</evidence>
<name>A0A164Y609_DAUCS</name>
<evidence type="ECO:0000256" key="5">
    <source>
        <dbReference type="ARBA" id="ARBA00023242"/>
    </source>
</evidence>
<dbReference type="Gramene" id="KZM94034">
    <property type="protein sequence ID" value="KZM94034"/>
    <property type="gene ID" value="DCAR_017279"/>
</dbReference>
<organism evidence="7">
    <name type="scientific">Daucus carota subsp. sativus</name>
    <name type="common">Carrot</name>
    <dbReference type="NCBI Taxonomy" id="79200"/>
    <lineage>
        <taxon>Eukaryota</taxon>
        <taxon>Viridiplantae</taxon>
        <taxon>Streptophyta</taxon>
        <taxon>Embryophyta</taxon>
        <taxon>Tracheophyta</taxon>
        <taxon>Spermatophyta</taxon>
        <taxon>Magnoliopsida</taxon>
        <taxon>eudicotyledons</taxon>
        <taxon>Gunneridae</taxon>
        <taxon>Pentapetalae</taxon>
        <taxon>asterids</taxon>
        <taxon>campanulids</taxon>
        <taxon>Apiales</taxon>
        <taxon>Apiaceae</taxon>
        <taxon>Apioideae</taxon>
        <taxon>Scandiceae</taxon>
        <taxon>Daucinae</taxon>
        <taxon>Daucus</taxon>
        <taxon>Daucus sect. Daucus</taxon>
    </lineage>
</organism>
<accession>A0A164Y609</accession>
<feature type="domain" description="TF-B3" evidence="6">
    <location>
        <begin position="431"/>
        <end position="520"/>
    </location>
</feature>
<dbReference type="InterPro" id="IPR050655">
    <property type="entry name" value="Plant_B3_domain"/>
</dbReference>
<dbReference type="InterPro" id="IPR015300">
    <property type="entry name" value="DNA-bd_pseudobarrel_sf"/>
</dbReference>
<dbReference type="EMBL" id="CP093347">
    <property type="protein sequence ID" value="WOH00401.1"/>
    <property type="molecule type" value="Genomic_DNA"/>
</dbReference>
<evidence type="ECO:0000256" key="3">
    <source>
        <dbReference type="ARBA" id="ARBA00023125"/>
    </source>
</evidence>
<evidence type="ECO:0000313" key="9">
    <source>
        <dbReference type="Proteomes" id="UP000077755"/>
    </source>
</evidence>
<dbReference type="PANTHER" id="PTHR31920:SF132">
    <property type="entry name" value="TF-B3 DOMAIN-CONTAINING PROTEIN"/>
    <property type="match status" value="1"/>
</dbReference>
<reference evidence="8" key="2">
    <citation type="submission" date="2022-03" db="EMBL/GenBank/DDBJ databases">
        <title>Draft title - Genomic analysis of global carrot germplasm unveils the trajectory of domestication and the origin of high carotenoid orange carrot.</title>
        <authorList>
            <person name="Iorizzo M."/>
            <person name="Ellison S."/>
            <person name="Senalik D."/>
            <person name="Macko-Podgorni A."/>
            <person name="Grzebelus D."/>
            <person name="Bostan H."/>
            <person name="Rolling W."/>
            <person name="Curaba J."/>
            <person name="Simon P."/>
        </authorList>
    </citation>
    <scope>NUCLEOTIDE SEQUENCE</scope>
    <source>
        <tissue evidence="8">Leaf</tissue>
    </source>
</reference>
<dbReference type="SUPFAM" id="SSF101936">
    <property type="entry name" value="DNA-binding pseudobarrel domain"/>
    <property type="match status" value="4"/>
</dbReference>
<comment type="subcellular location">
    <subcellularLocation>
        <location evidence="1">Nucleus</location>
    </subcellularLocation>
</comment>
<feature type="domain" description="TF-B3" evidence="6">
    <location>
        <begin position="28"/>
        <end position="112"/>
    </location>
</feature>
<keyword evidence="3" id="KW-0238">DNA-binding</keyword>
<keyword evidence="4" id="KW-0804">Transcription</keyword>
<dbReference type="Pfam" id="PF02362">
    <property type="entry name" value="B3"/>
    <property type="match status" value="1"/>
</dbReference>
<dbReference type="GO" id="GO:0003677">
    <property type="term" value="F:DNA binding"/>
    <property type="evidence" value="ECO:0007669"/>
    <property type="project" value="UniProtKB-KW"/>
</dbReference>
<keyword evidence="9" id="KW-1185">Reference proteome</keyword>
<feature type="domain" description="TF-B3" evidence="6">
    <location>
        <begin position="275"/>
        <end position="364"/>
    </location>
</feature>
<evidence type="ECO:0000256" key="4">
    <source>
        <dbReference type="ARBA" id="ARBA00023163"/>
    </source>
</evidence>
<keyword evidence="2" id="KW-0805">Transcription regulation</keyword>
<dbReference type="AlphaFoldDB" id="A0A164Y609"/>
<evidence type="ECO:0000256" key="2">
    <source>
        <dbReference type="ARBA" id="ARBA00023015"/>
    </source>
</evidence>
<dbReference type="Gene3D" id="2.40.330.10">
    <property type="entry name" value="DNA-binding pseudobarrel domain"/>
    <property type="match status" value="4"/>
</dbReference>
<protein>
    <recommendedName>
        <fullName evidence="6">TF-B3 domain-containing protein</fullName>
    </recommendedName>
</protein>
<dbReference type="GO" id="GO:0005634">
    <property type="term" value="C:nucleus"/>
    <property type="evidence" value="ECO:0007669"/>
    <property type="project" value="UniProtKB-SubCell"/>
</dbReference>
<evidence type="ECO:0000256" key="1">
    <source>
        <dbReference type="ARBA" id="ARBA00004123"/>
    </source>
</evidence>
<evidence type="ECO:0000313" key="8">
    <source>
        <dbReference type="EMBL" id="WOH00401.1"/>
    </source>
</evidence>
<dbReference type="SMART" id="SM01019">
    <property type="entry name" value="B3"/>
    <property type="match status" value="3"/>
</dbReference>
<dbReference type="PANTHER" id="PTHR31920">
    <property type="entry name" value="B3 DOMAIN-CONTAINING"/>
    <property type="match status" value="1"/>
</dbReference>
<proteinExistence type="predicted"/>
<sequence length="523" mass="60753">MDTIVDPKTDLFHTDYVEEETKFVCQNFASNYIPGIVILPKEFCDEFGEKMPERLLLLVPGKVVWNALFRKDRSWIEGLEKMMIYYCIKPYYMLIFEYVGGPSFNLEIYNPYGVEINYWISPKSDEALSADRSFFEFSDLEIDKLCGTLSHNVYNNGSGLYDLVVNQKHLRKKEYYKILKRKACRKLGLDESMEKLKLCFKNLVCKLKLIWDDGKVYFDRKWYALAKAWKLKEGDTVVFHMTGKKQKFEICVYDDDILSKCNKSGGGKKTGVMNWFKFVNESFLRGGQMEIPRVFMQSGSASFSEKVELITRDGDSSYAEFCPRRNFLTGMRDFLRRYGVDENDVIVFQYVKASTFAVSLFKFSGMEFKYNCESTIQSTTVNNVPQPDVIMISDSSVGVADVGMEEIGNEDPENNMEADFEEVEDINIVSFQVTLKRSHVDKKCHGLYLPKLLYSTFKSWRSGTNIRLLSDDDVYNVSVLRRNRQCRLGSGWTDFTVGNEFEEGQRIQMDYVHEKTFRVTLLE</sequence>